<organism evidence="3 4">
    <name type="scientific">Tectimicrobiota bacterium</name>
    <dbReference type="NCBI Taxonomy" id="2528274"/>
    <lineage>
        <taxon>Bacteria</taxon>
        <taxon>Pseudomonadati</taxon>
        <taxon>Nitrospinota/Tectimicrobiota group</taxon>
        <taxon>Candidatus Tectimicrobiota</taxon>
    </lineage>
</organism>
<evidence type="ECO:0000313" key="3">
    <source>
        <dbReference type="EMBL" id="MBI2877352.1"/>
    </source>
</evidence>
<name>A0A932CQ67_UNCTE</name>
<dbReference type="CDD" id="cd09726">
    <property type="entry name" value="RAMP_I_III"/>
    <property type="match status" value="1"/>
</dbReference>
<sequence>MLLEGQLITETPIYRGNARKTLFTRDGDGTQRLISLAGEISGTAQSLMDAFMGQSRDGKNIGLLHRLWLRLYGSPMPKGLIAHVDCRLQEASYPRSRFFDLRMGLKLDEDRWAAEANANYKMETAFRNATFNITIAIDDATLQKGDNAARLYYVLQELREGRFWFGAGKSKGLGRCRLEAQLPFSAPTAPPPVHPGANHLRLTLTFDSLNPVLVGWNWGKVDPEVPAFTAIEGRLLVNAMRDLPDPIRKRLEMVIGGPILGPEDWKRKLAEYLPRILAVWLQERSTGEMESWMLRASALAKLSKGKYPLSKKVIEAVQPLCERPFPTKEAIETALKEALGDKANMGKRIFEVIEHQRQAGRQLDHEAWLSVANSLGVDPALEDRLAAQINDEAALTETLAKACSQVMPRLYLQVDQQITLLQSDAWVDVEIATREEHLRIKTLLLEGKIRESQWDDRSQPPEGVNPAAWRSFLDEHSRVRYQHMLHPANLRKSIANDRNFIAFLRHHRERVRQELAQPYHIDFRAGGPFNREVSRKYGKPYDTMFMRMLSWTPSTREEGMWEIYIPGSTIKGAFRRRASQVLKTLWGESAQTTRILNRLFGTQGQRGGILFSDAYLMDPQDPRQAWCSMDGVKMDPQTARPIETAKHDYLFAYGGQLVFRLQVDVLDITEADLEALSLLVHLLQDFERGDIPLGGEKTSGFGWVNAKATETVWLTATPNGITRKLFGDRALTREGIWHRLILKDQPTAGGLSLIAPITTQKAAQTPPRTTAGFISHRSFGGYCGTLAVEAEVLTPLHVRESGEPSFRTQLDGGPVNGWDFFSMAPPEAAMRPETKCYALPSRSIKGMLRHLYAIASDSRGPSPDVSRLNPVDTLFGWVGTGPNQALMGRLAFGFGLFEAPELAWFKVPYPYTGWVHSEGQWKHTASRAVPMLLINKTWRLFPHAPLAPFVQQLFDFWPDTVQTSYCRAILPGGRARFTIRFWNLEEQELQRLVWCVGLEPGLAHKLGLHRYVGFGSLRLHLLPESFLIRWDDRYSGQSDEGWRLPLRFEDWLNPKGVAYYAELQRALDAKSL</sequence>
<dbReference type="Proteomes" id="UP000769766">
    <property type="component" value="Unassembled WGS sequence"/>
</dbReference>
<feature type="domain" description="CRISPR type III-associated protein" evidence="2">
    <location>
        <begin position="563"/>
        <end position="704"/>
    </location>
</feature>
<proteinExistence type="predicted"/>
<evidence type="ECO:0000259" key="2">
    <source>
        <dbReference type="Pfam" id="PF03787"/>
    </source>
</evidence>
<gene>
    <name evidence="3" type="ORF">HYY20_10765</name>
</gene>
<accession>A0A932CQ67</accession>
<evidence type="ECO:0000313" key="4">
    <source>
        <dbReference type="Proteomes" id="UP000769766"/>
    </source>
</evidence>
<keyword evidence="1" id="KW-0051">Antiviral defense</keyword>
<dbReference type="InterPro" id="IPR005537">
    <property type="entry name" value="RAMP_III_fam"/>
</dbReference>
<dbReference type="PANTHER" id="PTHR35579:SF6">
    <property type="entry name" value="DUF324 DOMAIN-CONTAINING PROTEIN"/>
    <property type="match status" value="1"/>
</dbReference>
<evidence type="ECO:0000256" key="1">
    <source>
        <dbReference type="ARBA" id="ARBA00023118"/>
    </source>
</evidence>
<comment type="caution">
    <text evidence="3">The sequence shown here is derived from an EMBL/GenBank/DDBJ whole genome shotgun (WGS) entry which is preliminary data.</text>
</comment>
<dbReference type="InterPro" id="IPR052216">
    <property type="entry name" value="CRISPR_Csm3_endoribonuclease"/>
</dbReference>
<dbReference type="AlphaFoldDB" id="A0A932CQ67"/>
<dbReference type="GO" id="GO:0051607">
    <property type="term" value="P:defense response to virus"/>
    <property type="evidence" value="ECO:0007669"/>
    <property type="project" value="UniProtKB-KW"/>
</dbReference>
<dbReference type="Pfam" id="PF03787">
    <property type="entry name" value="RAMPs"/>
    <property type="match status" value="1"/>
</dbReference>
<dbReference type="EMBL" id="JACPRF010000330">
    <property type="protein sequence ID" value="MBI2877352.1"/>
    <property type="molecule type" value="Genomic_DNA"/>
</dbReference>
<protein>
    <recommendedName>
        <fullName evidence="2">CRISPR type III-associated protein domain-containing protein</fullName>
    </recommendedName>
</protein>
<reference evidence="3" key="1">
    <citation type="submission" date="2020-07" db="EMBL/GenBank/DDBJ databases">
        <title>Huge and variable diversity of episymbiotic CPR bacteria and DPANN archaea in groundwater ecosystems.</title>
        <authorList>
            <person name="He C.Y."/>
            <person name="Keren R."/>
            <person name="Whittaker M."/>
            <person name="Farag I.F."/>
            <person name="Doudna J."/>
            <person name="Cate J.H.D."/>
            <person name="Banfield J.F."/>
        </authorList>
    </citation>
    <scope>NUCLEOTIDE SEQUENCE</scope>
    <source>
        <strain evidence="3">NC_groundwater_672_Ag_B-0.1um_62_36</strain>
    </source>
</reference>
<dbReference type="PANTHER" id="PTHR35579">
    <property type="entry name" value="CRISPR SYSTEM CMS ENDORIBONUCLEASE CSM3"/>
    <property type="match status" value="1"/>
</dbReference>